<proteinExistence type="inferred from homology"/>
<keyword evidence="3 6" id="KW-0067">ATP-binding</keyword>
<protein>
    <submittedName>
        <fullName evidence="6">ABC transporter ATP-binding protein</fullName>
    </submittedName>
</protein>
<dbReference type="EMBL" id="JASCXX010000002">
    <property type="protein sequence ID" value="MDI6447955.1"/>
    <property type="molecule type" value="Genomic_DNA"/>
</dbReference>
<dbReference type="GO" id="GO:0022857">
    <property type="term" value="F:transmembrane transporter activity"/>
    <property type="evidence" value="ECO:0007669"/>
    <property type="project" value="TreeGrafter"/>
</dbReference>
<evidence type="ECO:0000313" key="6">
    <source>
        <dbReference type="EMBL" id="MDI6447955.1"/>
    </source>
</evidence>
<evidence type="ECO:0000256" key="1">
    <source>
        <dbReference type="ARBA" id="ARBA00022448"/>
    </source>
</evidence>
<dbReference type="AlphaFoldDB" id="A0AAW6TTI2"/>
<dbReference type="Gene3D" id="3.40.50.300">
    <property type="entry name" value="P-loop containing nucleotide triphosphate hydrolases"/>
    <property type="match status" value="1"/>
</dbReference>
<dbReference type="Pfam" id="PF00005">
    <property type="entry name" value="ABC_tran"/>
    <property type="match status" value="1"/>
</dbReference>
<dbReference type="SMART" id="SM00382">
    <property type="entry name" value="AAA"/>
    <property type="match status" value="1"/>
</dbReference>
<gene>
    <name evidence="6" type="ORF">QJ522_02770</name>
</gene>
<evidence type="ECO:0000256" key="3">
    <source>
        <dbReference type="ARBA" id="ARBA00022840"/>
    </source>
</evidence>
<feature type="domain" description="ABC transporter" evidence="5">
    <location>
        <begin position="14"/>
        <end position="251"/>
    </location>
</feature>
<comment type="caution">
    <text evidence="6">The sequence shown here is derived from an EMBL/GenBank/DDBJ whole genome shotgun (WGS) entry which is preliminary data.</text>
</comment>
<dbReference type="InterPro" id="IPR017911">
    <property type="entry name" value="MacB-like_ATP-bd"/>
</dbReference>
<sequence>MAAQTPTHDSRDIVRLEDARKIYVMGAEEVRALAGVSISFERGSFWAIMGPSGSGKSTMMNVLGCLDRLTSGAYYLDGKDVSQLDDDSLSELRLSYLGFIFQSFNLIPQLTVQRNIELPLYYLGWDAARSAQRAKELAEVVGLGGRLNHRPTELSGGQMQRVAIARALTNDPQIIFADEPTGNLDSATGEQIMELLDNLNGQGKTIIMVTHEPDIAAHARSRLHMMDGLIDRIETETHETDQPHQEYLARR</sequence>
<dbReference type="InterPro" id="IPR015854">
    <property type="entry name" value="ABC_transpr_LolD-like"/>
</dbReference>
<accession>A0AAW6TTI2</accession>
<name>A0AAW6TTI2_9BACT</name>
<dbReference type="GO" id="GO:0016887">
    <property type="term" value="F:ATP hydrolysis activity"/>
    <property type="evidence" value="ECO:0007669"/>
    <property type="project" value="InterPro"/>
</dbReference>
<keyword evidence="1" id="KW-0813">Transport</keyword>
<dbReference type="PANTHER" id="PTHR24220">
    <property type="entry name" value="IMPORT ATP-BINDING PROTEIN"/>
    <property type="match status" value="1"/>
</dbReference>
<dbReference type="CDD" id="cd03255">
    <property type="entry name" value="ABC_MJ0796_LolCDE_FtsE"/>
    <property type="match status" value="1"/>
</dbReference>
<dbReference type="Proteomes" id="UP001431776">
    <property type="component" value="Unassembled WGS sequence"/>
</dbReference>
<dbReference type="PROSITE" id="PS00211">
    <property type="entry name" value="ABC_TRANSPORTER_1"/>
    <property type="match status" value="1"/>
</dbReference>
<evidence type="ECO:0000313" key="7">
    <source>
        <dbReference type="Proteomes" id="UP001431776"/>
    </source>
</evidence>
<dbReference type="InterPro" id="IPR003593">
    <property type="entry name" value="AAA+_ATPase"/>
</dbReference>
<dbReference type="GO" id="GO:0098796">
    <property type="term" value="C:membrane protein complex"/>
    <property type="evidence" value="ECO:0007669"/>
    <property type="project" value="UniProtKB-ARBA"/>
</dbReference>
<dbReference type="FunFam" id="3.40.50.300:FF:000032">
    <property type="entry name" value="Export ABC transporter ATP-binding protein"/>
    <property type="match status" value="1"/>
</dbReference>
<evidence type="ECO:0000259" key="5">
    <source>
        <dbReference type="PROSITE" id="PS50893"/>
    </source>
</evidence>
<dbReference type="InterPro" id="IPR017871">
    <property type="entry name" value="ABC_transporter-like_CS"/>
</dbReference>
<evidence type="ECO:0000256" key="4">
    <source>
        <dbReference type="ARBA" id="ARBA00038388"/>
    </source>
</evidence>
<keyword evidence="2" id="KW-0547">Nucleotide-binding</keyword>
<dbReference type="InterPro" id="IPR027417">
    <property type="entry name" value="P-loop_NTPase"/>
</dbReference>
<organism evidence="6 7">
    <name type="scientific">Anaerobaca lacustris</name>
    <dbReference type="NCBI Taxonomy" id="3044600"/>
    <lineage>
        <taxon>Bacteria</taxon>
        <taxon>Pseudomonadati</taxon>
        <taxon>Planctomycetota</taxon>
        <taxon>Phycisphaerae</taxon>
        <taxon>Sedimentisphaerales</taxon>
        <taxon>Anaerobacaceae</taxon>
        <taxon>Anaerobaca</taxon>
    </lineage>
</organism>
<evidence type="ECO:0000256" key="2">
    <source>
        <dbReference type="ARBA" id="ARBA00022741"/>
    </source>
</evidence>
<dbReference type="PROSITE" id="PS50893">
    <property type="entry name" value="ABC_TRANSPORTER_2"/>
    <property type="match status" value="1"/>
</dbReference>
<keyword evidence="7" id="KW-1185">Reference proteome</keyword>
<dbReference type="PANTHER" id="PTHR24220:SF86">
    <property type="entry name" value="ABC TRANSPORTER ABCH.1"/>
    <property type="match status" value="1"/>
</dbReference>
<comment type="similarity">
    <text evidence="4">Belongs to the ABC transporter superfamily. Macrolide exporter (TC 3.A.1.122) family.</text>
</comment>
<dbReference type="InterPro" id="IPR003439">
    <property type="entry name" value="ABC_transporter-like_ATP-bd"/>
</dbReference>
<dbReference type="SUPFAM" id="SSF52540">
    <property type="entry name" value="P-loop containing nucleoside triphosphate hydrolases"/>
    <property type="match status" value="1"/>
</dbReference>
<dbReference type="GO" id="GO:0005524">
    <property type="term" value="F:ATP binding"/>
    <property type="evidence" value="ECO:0007669"/>
    <property type="project" value="UniProtKB-KW"/>
</dbReference>
<dbReference type="GO" id="GO:0005886">
    <property type="term" value="C:plasma membrane"/>
    <property type="evidence" value="ECO:0007669"/>
    <property type="project" value="TreeGrafter"/>
</dbReference>
<reference evidence="6" key="1">
    <citation type="submission" date="2023-05" db="EMBL/GenBank/DDBJ databases">
        <title>Anaerotaeda fermentans gen. nov., sp. nov., a novel anaerobic planctomycete of the new family within the order Sedimentisphaerales isolated from Taman Peninsula, Russia.</title>
        <authorList>
            <person name="Khomyakova M.A."/>
            <person name="Merkel A.Y."/>
            <person name="Slobodkin A.I."/>
        </authorList>
    </citation>
    <scope>NUCLEOTIDE SEQUENCE</scope>
    <source>
        <strain evidence="6">M17dextr</strain>
    </source>
</reference>
<dbReference type="RefSeq" id="WP_349243366.1">
    <property type="nucleotide sequence ID" value="NZ_JASCXX010000002.1"/>
</dbReference>